<keyword evidence="2" id="KW-0472">Membrane</keyword>
<proteinExistence type="predicted"/>
<feature type="transmembrane region" description="Helical" evidence="2">
    <location>
        <begin position="7"/>
        <end position="29"/>
    </location>
</feature>
<reference evidence="4 5" key="1">
    <citation type="submission" date="2018-06" db="EMBL/GenBank/DDBJ databases">
        <title>Whole genome sequencing of a novel hydrocarbon degrading bacterial strain, PW21 isolated from oil contaminated produced water sample.</title>
        <authorList>
            <person name="Nagkirti P."/>
            <person name="Shaikh A."/>
            <person name="Gowdaman V."/>
            <person name="Engineer A.E."/>
            <person name="Dagar S."/>
            <person name="Dhakephalkar P.K."/>
        </authorList>
    </citation>
    <scope>NUCLEOTIDE SEQUENCE [LARGE SCALE GENOMIC DNA]</scope>
    <source>
        <strain evidence="4 5">PW21</strain>
    </source>
</reference>
<keyword evidence="2" id="KW-0812">Transmembrane</keyword>
<feature type="region of interest" description="Disordered" evidence="1">
    <location>
        <begin position="208"/>
        <end position="227"/>
    </location>
</feature>
<organism evidence="4 5">
    <name type="scientific">Xylanimonas oleitrophica</name>
    <dbReference type="NCBI Taxonomy" id="2607479"/>
    <lineage>
        <taxon>Bacteria</taxon>
        <taxon>Bacillati</taxon>
        <taxon>Actinomycetota</taxon>
        <taxon>Actinomycetes</taxon>
        <taxon>Micrococcales</taxon>
        <taxon>Promicromonosporaceae</taxon>
        <taxon>Xylanimonas</taxon>
    </lineage>
</organism>
<dbReference type="GO" id="GO:0015562">
    <property type="term" value="F:efflux transmembrane transporter activity"/>
    <property type="evidence" value="ECO:0007669"/>
    <property type="project" value="TreeGrafter"/>
</dbReference>
<gene>
    <name evidence="4" type="ORF">DNL40_00815</name>
</gene>
<protein>
    <submittedName>
        <fullName evidence="4">Secretion protein HlyD</fullName>
    </submittedName>
</protein>
<keyword evidence="2" id="KW-1133">Transmembrane helix</keyword>
<sequence length="356" mass="36049">MGVTRTYVFPALRIAIWAVIAAALVVMAFRGAELDQADALQPTGEITQSVIDVGTGTVTNAVTVPASVVADPPVEVKATAAGVVSKISTPDGPVAADAVILVIKQETPRDPLVRTDPETGEQTVTEQKPKVTYTSVKAPIAGTLASSVLVDQQVSVGDVVAKVSPESLSVQGQLTADQQYRLVGAAGDAQVTLKGGPAPFTCGNLRIGSTPQPGGEQPPAGEPGASATGTVACSIPGDVTAFPGLGAEIEIVNGTADDAVVVPISAVLGSAQTGKVWVVASDDAEPEERTVTLGLTDGSQVQIAEGLAAGDRILEFTPIPDATEAGPDCSDTDAYDQAAMDGDMSAVRAYEEACFG</sequence>
<dbReference type="PANTHER" id="PTHR30469">
    <property type="entry name" value="MULTIDRUG RESISTANCE PROTEIN MDTA"/>
    <property type="match status" value="1"/>
</dbReference>
<evidence type="ECO:0000313" key="4">
    <source>
        <dbReference type="EMBL" id="PZR54974.1"/>
    </source>
</evidence>
<dbReference type="InterPro" id="IPR058627">
    <property type="entry name" value="MdtA-like_C"/>
</dbReference>
<dbReference type="GO" id="GO:1990281">
    <property type="term" value="C:efflux pump complex"/>
    <property type="evidence" value="ECO:0007669"/>
    <property type="project" value="TreeGrafter"/>
</dbReference>
<dbReference type="Gene3D" id="2.40.420.20">
    <property type="match status" value="1"/>
</dbReference>
<comment type="caution">
    <text evidence="4">The sequence shown here is derived from an EMBL/GenBank/DDBJ whole genome shotgun (WGS) entry which is preliminary data.</text>
</comment>
<feature type="compositionally biased region" description="Low complexity" evidence="1">
    <location>
        <begin position="211"/>
        <end position="225"/>
    </location>
</feature>
<feature type="domain" description="Multidrug resistance protein MdtA-like C-terminal permuted SH3" evidence="3">
    <location>
        <begin position="258"/>
        <end position="313"/>
    </location>
</feature>
<keyword evidence="5" id="KW-1185">Reference proteome</keyword>
<evidence type="ECO:0000256" key="2">
    <source>
        <dbReference type="SAM" id="Phobius"/>
    </source>
</evidence>
<accession>A0A2W5Y8V1</accession>
<evidence type="ECO:0000313" key="5">
    <source>
        <dbReference type="Proteomes" id="UP000248783"/>
    </source>
</evidence>
<dbReference type="AlphaFoldDB" id="A0A2W5Y8V1"/>
<name>A0A2W5Y8V1_9MICO</name>
<evidence type="ECO:0000259" key="3">
    <source>
        <dbReference type="Pfam" id="PF25967"/>
    </source>
</evidence>
<evidence type="ECO:0000256" key="1">
    <source>
        <dbReference type="SAM" id="MobiDB-lite"/>
    </source>
</evidence>
<dbReference type="EMBL" id="QKWH01000001">
    <property type="protein sequence ID" value="PZR54974.1"/>
    <property type="molecule type" value="Genomic_DNA"/>
</dbReference>
<dbReference type="Proteomes" id="UP000248783">
    <property type="component" value="Unassembled WGS sequence"/>
</dbReference>
<dbReference type="RefSeq" id="WP_111249338.1">
    <property type="nucleotide sequence ID" value="NZ_QKWH01000001.1"/>
</dbReference>
<dbReference type="Pfam" id="PF25967">
    <property type="entry name" value="RND-MFP_C"/>
    <property type="match status" value="1"/>
</dbReference>